<organism evidence="3 4">
    <name type="scientific">Dielma fastidiosa</name>
    <dbReference type="NCBI Taxonomy" id="1034346"/>
    <lineage>
        <taxon>Bacteria</taxon>
        <taxon>Bacillati</taxon>
        <taxon>Bacillota</taxon>
        <taxon>Erysipelotrichia</taxon>
        <taxon>Erysipelotrichales</taxon>
        <taxon>Erysipelotrichaceae</taxon>
        <taxon>Dielma</taxon>
    </lineage>
</organism>
<dbReference type="SUPFAM" id="SSF50891">
    <property type="entry name" value="Cyclophilin-like"/>
    <property type="match status" value="1"/>
</dbReference>
<dbReference type="Gene3D" id="2.40.100.20">
    <property type="match status" value="1"/>
</dbReference>
<dbReference type="Proteomes" id="UP001276902">
    <property type="component" value="Unassembled WGS sequence"/>
</dbReference>
<sequence length="255" mass="28553">MKKYILIIAVMSMILNACAANEENETVILNSGNVINHLPSGEEKQSGLPLMDYTDNENVNETEKIENVSDHSQPISELNNDVDNNVVSNKMDGSWREEKQIDESMTEEQPAVMKEPEVNKNDVIIPTDEGENLIEGDNEMNHLVITIGSKKFTVTLYENETAKALLNQLPLTITMGELNGNEKYYYLDEHLPVNAIRPNQIQAGDLMLFGSDCLVLFYKEFISSYSYTKLGYVANADELAEALGTGSIQVVFDFE</sequence>
<accession>A0AB35UJB7</accession>
<dbReference type="InterPro" id="IPR029000">
    <property type="entry name" value="Cyclophilin-like_dom_sf"/>
</dbReference>
<dbReference type="Pfam" id="PF18050">
    <property type="entry name" value="Cyclophil_like2"/>
    <property type="match status" value="1"/>
</dbReference>
<gene>
    <name evidence="3" type="ORF">MQE39_07490</name>
</gene>
<reference evidence="3" key="1">
    <citation type="submission" date="2022-03" db="EMBL/GenBank/DDBJ databases">
        <title>First case of bacteraemia caused by Dielma fastidiosa in a patient hospitalised with diverticulitis.</title>
        <authorList>
            <person name="Forman-Ankjaer B."/>
            <person name="Hvid-Jensen F."/>
            <person name="Kobel C.M."/>
            <person name="Greve T."/>
        </authorList>
    </citation>
    <scope>NUCLEOTIDE SEQUENCE</scope>
    <source>
        <strain evidence="3">AUH_DF_2021</strain>
    </source>
</reference>
<keyword evidence="1" id="KW-0732">Signal</keyword>
<dbReference type="InterPro" id="IPR041183">
    <property type="entry name" value="Cyclophilin-like"/>
</dbReference>
<evidence type="ECO:0000313" key="3">
    <source>
        <dbReference type="EMBL" id="MDY5167955.1"/>
    </source>
</evidence>
<comment type="caution">
    <text evidence="3">The sequence shown here is derived from an EMBL/GenBank/DDBJ whole genome shotgun (WGS) entry which is preliminary data.</text>
</comment>
<proteinExistence type="predicted"/>
<evidence type="ECO:0000313" key="4">
    <source>
        <dbReference type="Proteomes" id="UP001276902"/>
    </source>
</evidence>
<evidence type="ECO:0000259" key="2">
    <source>
        <dbReference type="Pfam" id="PF18050"/>
    </source>
</evidence>
<dbReference type="RefSeq" id="WP_320883441.1">
    <property type="nucleotide sequence ID" value="NZ_BAABZA010000001.1"/>
</dbReference>
<feature type="domain" description="Cyclophilin-like" evidence="2">
    <location>
        <begin position="145"/>
        <end position="252"/>
    </location>
</feature>
<name>A0AB35UJB7_9FIRM</name>
<dbReference type="AlphaFoldDB" id="A0AB35UJB7"/>
<protein>
    <submittedName>
        <fullName evidence="3">Cyclophilin-like fold protein</fullName>
    </submittedName>
</protein>
<evidence type="ECO:0000256" key="1">
    <source>
        <dbReference type="SAM" id="SignalP"/>
    </source>
</evidence>
<feature type="chain" id="PRO_5044261382" evidence="1">
    <location>
        <begin position="20"/>
        <end position="255"/>
    </location>
</feature>
<dbReference type="EMBL" id="JALDAW010000011">
    <property type="protein sequence ID" value="MDY5167955.1"/>
    <property type="molecule type" value="Genomic_DNA"/>
</dbReference>
<feature type="signal peptide" evidence="1">
    <location>
        <begin position="1"/>
        <end position="19"/>
    </location>
</feature>